<gene>
    <name evidence="3" type="ORF">DSM00_1006</name>
</gene>
<keyword evidence="4" id="KW-1185">Reference proteome</keyword>
<sequence>MQIMQQKKSKKVGSSSLVAGSIIAAILVASPYFFYLYEGFPDDQVWETSFFGLNLKYDSTYYKSIYVVAWTLSGKIIPFVFMLIWFFTCKHWWYHAILIPILMFAFQIYSTLNDDLSFVDSNEIFFLAPLIFIMLIFSYGIRMKIFDRIHNIDLTELERVSLKGDIKDEDGLSNQYEDDDEDDDEDDEPLFMG</sequence>
<feature type="transmembrane region" description="Helical" evidence="2">
    <location>
        <begin position="124"/>
        <end position="141"/>
    </location>
</feature>
<keyword evidence="2" id="KW-0472">Membrane</keyword>
<organism evidence="3 4">
    <name type="scientific">Leeuwenhoekiella aequorea</name>
    <dbReference type="NCBI Taxonomy" id="283736"/>
    <lineage>
        <taxon>Bacteria</taxon>
        <taxon>Pseudomonadati</taxon>
        <taxon>Bacteroidota</taxon>
        <taxon>Flavobacteriia</taxon>
        <taxon>Flavobacteriales</taxon>
        <taxon>Flavobacteriaceae</taxon>
        <taxon>Leeuwenhoekiella</taxon>
    </lineage>
</organism>
<dbReference type="Proteomes" id="UP000289238">
    <property type="component" value="Unassembled WGS sequence"/>
</dbReference>
<comment type="caution">
    <text evidence="3">The sequence shown here is derived from an EMBL/GenBank/DDBJ whole genome shotgun (WGS) entry which is preliminary data.</text>
</comment>
<accession>A0A4V1KR21</accession>
<proteinExistence type="predicted"/>
<evidence type="ECO:0000313" key="3">
    <source>
        <dbReference type="EMBL" id="RXG23392.1"/>
    </source>
</evidence>
<evidence type="ECO:0000256" key="2">
    <source>
        <dbReference type="SAM" id="Phobius"/>
    </source>
</evidence>
<feature type="region of interest" description="Disordered" evidence="1">
    <location>
        <begin position="168"/>
        <end position="193"/>
    </location>
</feature>
<dbReference type="EMBL" id="QOVM01000002">
    <property type="protein sequence ID" value="RXG23392.1"/>
    <property type="molecule type" value="Genomic_DNA"/>
</dbReference>
<evidence type="ECO:0000313" key="4">
    <source>
        <dbReference type="Proteomes" id="UP000289238"/>
    </source>
</evidence>
<feature type="transmembrane region" description="Helical" evidence="2">
    <location>
        <begin position="92"/>
        <end position="112"/>
    </location>
</feature>
<feature type="transmembrane region" description="Helical" evidence="2">
    <location>
        <begin position="12"/>
        <end position="34"/>
    </location>
</feature>
<keyword evidence="2" id="KW-0812">Transmembrane</keyword>
<evidence type="ECO:0000256" key="1">
    <source>
        <dbReference type="SAM" id="MobiDB-lite"/>
    </source>
</evidence>
<dbReference type="AlphaFoldDB" id="A0A4V1KR21"/>
<protein>
    <submittedName>
        <fullName evidence="3">Uncharacterized protein</fullName>
    </submittedName>
</protein>
<name>A0A4V1KR21_9FLAO</name>
<feature type="compositionally biased region" description="Acidic residues" evidence="1">
    <location>
        <begin position="176"/>
        <end position="193"/>
    </location>
</feature>
<keyword evidence="2" id="KW-1133">Transmembrane helix</keyword>
<reference evidence="3 4" key="1">
    <citation type="submission" date="2018-07" db="EMBL/GenBank/DDBJ databases">
        <title>Leeuwenhoekiella genomics.</title>
        <authorList>
            <person name="Tahon G."/>
            <person name="Willems A."/>
        </authorList>
    </citation>
    <scope>NUCLEOTIDE SEQUENCE [LARGE SCALE GENOMIC DNA]</scope>
    <source>
        <strain evidence="3 4">LMG 22550</strain>
    </source>
</reference>
<feature type="transmembrane region" description="Helical" evidence="2">
    <location>
        <begin position="65"/>
        <end position="85"/>
    </location>
</feature>